<name>A0A0R3PFB3_ANGCS</name>
<gene>
    <name evidence="2" type="ORF">ACOC_LOCUS2852</name>
</gene>
<dbReference type="WBParaSite" id="ACOC_0000285101-mRNA-1">
    <property type="protein sequence ID" value="ACOC_0000285101-mRNA-1"/>
    <property type="gene ID" value="ACOC_0000285101"/>
</dbReference>
<evidence type="ECO:0000313" key="3">
    <source>
        <dbReference type="Proteomes" id="UP000267027"/>
    </source>
</evidence>
<keyword evidence="3" id="KW-1185">Reference proteome</keyword>
<organism evidence="4">
    <name type="scientific">Angiostrongylus costaricensis</name>
    <name type="common">Nematode worm</name>
    <dbReference type="NCBI Taxonomy" id="334426"/>
    <lineage>
        <taxon>Eukaryota</taxon>
        <taxon>Metazoa</taxon>
        <taxon>Ecdysozoa</taxon>
        <taxon>Nematoda</taxon>
        <taxon>Chromadorea</taxon>
        <taxon>Rhabditida</taxon>
        <taxon>Rhabditina</taxon>
        <taxon>Rhabditomorpha</taxon>
        <taxon>Strongyloidea</taxon>
        <taxon>Metastrongylidae</taxon>
        <taxon>Angiostrongylus</taxon>
    </lineage>
</organism>
<dbReference type="EMBL" id="UYYA01000664">
    <property type="protein sequence ID" value="VDM54437.1"/>
    <property type="molecule type" value="Genomic_DNA"/>
</dbReference>
<proteinExistence type="predicted"/>
<dbReference type="OrthoDB" id="5850001at2759"/>
<feature type="compositionally biased region" description="Polar residues" evidence="1">
    <location>
        <begin position="1"/>
        <end position="35"/>
    </location>
</feature>
<evidence type="ECO:0000313" key="2">
    <source>
        <dbReference type="EMBL" id="VDM54437.1"/>
    </source>
</evidence>
<protein>
    <submittedName>
        <fullName evidence="4">Transmembrane protein</fullName>
    </submittedName>
</protein>
<dbReference type="AlphaFoldDB" id="A0A0R3PFB3"/>
<feature type="region of interest" description="Disordered" evidence="1">
    <location>
        <begin position="1"/>
        <end position="37"/>
    </location>
</feature>
<evidence type="ECO:0000256" key="1">
    <source>
        <dbReference type="SAM" id="MobiDB-lite"/>
    </source>
</evidence>
<sequence>MELSGSFVNSRSTASGMRSFESDNTVTGGTESNPELSPLRRNFGFLGMPALTSSTAPASQPRQGGIQGLLNTFFGRSFFVAYLVYMHRNTVKSSNPIFQCRQDRELKQKCLDASPKWEHCSAIAERKRDDGVVHYALFQFLPEGLGLVHCITSQQLDTNTVCSGFFPSNAFLNERRLIKINYTGSGKGDHCSDFEVLE</sequence>
<dbReference type="Proteomes" id="UP000267027">
    <property type="component" value="Unassembled WGS sequence"/>
</dbReference>
<reference evidence="4" key="1">
    <citation type="submission" date="2016-04" db="UniProtKB">
        <authorList>
            <consortium name="WormBaseParasite"/>
        </authorList>
    </citation>
    <scope>IDENTIFICATION</scope>
</reference>
<evidence type="ECO:0000313" key="4">
    <source>
        <dbReference type="WBParaSite" id="ACOC_0000285101-mRNA-1"/>
    </source>
</evidence>
<accession>A0A0R3PFB3</accession>
<reference evidence="2 3" key="2">
    <citation type="submission" date="2018-11" db="EMBL/GenBank/DDBJ databases">
        <authorList>
            <consortium name="Pathogen Informatics"/>
        </authorList>
    </citation>
    <scope>NUCLEOTIDE SEQUENCE [LARGE SCALE GENOMIC DNA]</scope>
    <source>
        <strain evidence="2 3">Costa Rica</strain>
    </source>
</reference>